<dbReference type="GO" id="GO:0043161">
    <property type="term" value="P:proteasome-mediated ubiquitin-dependent protein catabolic process"/>
    <property type="evidence" value="ECO:0007669"/>
    <property type="project" value="TreeGrafter"/>
</dbReference>
<dbReference type="PROSITE" id="PS50082">
    <property type="entry name" value="WD_REPEATS_2"/>
    <property type="match status" value="3"/>
</dbReference>
<dbReference type="InterPro" id="IPR036322">
    <property type="entry name" value="WD40_repeat_dom_sf"/>
</dbReference>
<evidence type="ECO:0000259" key="6">
    <source>
        <dbReference type="PROSITE" id="PS50897"/>
    </source>
</evidence>
<keyword evidence="2 4" id="KW-0853">WD repeat</keyword>
<feature type="domain" description="CTLH" evidence="6">
    <location>
        <begin position="98"/>
        <end position="168"/>
    </location>
</feature>
<keyword evidence="3" id="KW-0677">Repeat</keyword>
<feature type="compositionally biased region" description="Polar residues" evidence="5">
    <location>
        <begin position="590"/>
        <end position="602"/>
    </location>
</feature>
<evidence type="ECO:0000313" key="8">
    <source>
        <dbReference type="Proteomes" id="UP001174691"/>
    </source>
</evidence>
<dbReference type="AlphaFoldDB" id="A0AA38R8A7"/>
<reference evidence="7" key="1">
    <citation type="submission" date="2022-07" db="EMBL/GenBank/DDBJ databases">
        <title>Fungi with potential for degradation of polypropylene.</title>
        <authorList>
            <person name="Gostincar C."/>
        </authorList>
    </citation>
    <scope>NUCLEOTIDE SEQUENCE</scope>
    <source>
        <strain evidence="7">EXF-13287</strain>
    </source>
</reference>
<accession>A0AA38R8A7</accession>
<comment type="function">
    <text evidence="1">Involved in the proteasome-dependent degradation of fructose-1,6-bisphosphatase.</text>
</comment>
<evidence type="ECO:0000256" key="2">
    <source>
        <dbReference type="ARBA" id="ARBA00022574"/>
    </source>
</evidence>
<keyword evidence="8" id="KW-1185">Reference proteome</keyword>
<protein>
    <submittedName>
        <fullName evidence="7">WD domain-containing protein</fullName>
    </submittedName>
</protein>
<gene>
    <name evidence="7" type="ORF">NKR19_g7715</name>
</gene>
<dbReference type="PANTHER" id="PTHR22838:SF0">
    <property type="entry name" value="WD REPEAT-CONTAINING PROTEIN 26"/>
    <property type="match status" value="1"/>
</dbReference>
<dbReference type="PANTHER" id="PTHR22838">
    <property type="entry name" value="WD REPEAT PROTEIN 26-RELATED"/>
    <property type="match status" value="1"/>
</dbReference>
<dbReference type="InterPro" id="IPR006594">
    <property type="entry name" value="LisH"/>
</dbReference>
<dbReference type="InterPro" id="IPR051350">
    <property type="entry name" value="WD_repeat-ST_regulator"/>
</dbReference>
<feature type="repeat" description="WD" evidence="4">
    <location>
        <begin position="544"/>
        <end position="577"/>
    </location>
</feature>
<dbReference type="GO" id="GO:0034657">
    <property type="term" value="C:GID complex"/>
    <property type="evidence" value="ECO:0007669"/>
    <property type="project" value="TreeGrafter"/>
</dbReference>
<dbReference type="InterPro" id="IPR019775">
    <property type="entry name" value="WD40_repeat_CS"/>
</dbReference>
<evidence type="ECO:0000313" key="7">
    <source>
        <dbReference type="EMBL" id="KAJ9138749.1"/>
    </source>
</evidence>
<dbReference type="PROSITE" id="PS50896">
    <property type="entry name" value="LISH"/>
    <property type="match status" value="1"/>
</dbReference>
<evidence type="ECO:0000256" key="5">
    <source>
        <dbReference type="SAM" id="MobiDB-lite"/>
    </source>
</evidence>
<feature type="region of interest" description="Disordered" evidence="5">
    <location>
        <begin position="589"/>
        <end position="621"/>
    </location>
</feature>
<dbReference type="Pfam" id="PF00400">
    <property type="entry name" value="WD40"/>
    <property type="match status" value="4"/>
</dbReference>
<dbReference type="InterPro" id="IPR006595">
    <property type="entry name" value="CTLH_C"/>
</dbReference>
<evidence type="ECO:0000256" key="1">
    <source>
        <dbReference type="ARBA" id="ARBA00002343"/>
    </source>
</evidence>
<dbReference type="Pfam" id="PF23627">
    <property type="entry name" value="LisH_WDR26"/>
    <property type="match status" value="1"/>
</dbReference>
<dbReference type="EMBL" id="JANBVN010000140">
    <property type="protein sequence ID" value="KAJ9138749.1"/>
    <property type="molecule type" value="Genomic_DNA"/>
</dbReference>
<sequence length="621" mass="67894">MLADNNDGPGPSNGTSRVVANGARVSQRTSSNGVFRNGSDGLNGSSENGKAPAKAPQPSTYVGHDRGEMTRLLIQALSDMGYQEAAESVSKDSGIELESPTVAAFRQAVLEGSWGRAEALLDGAVPAGEDQGKGNGLVLSSTADRNNMKFWLKQQKYLELLEQQASARALGVLRTELAPLCQEKILHTLASLLMCQSPDDLRLKAKWDGANGQSRHELLSELSKNVSASVMLPEHRLAVLLQQVKEHQISTCMYHTNPEPPSLYADHFCPKSRFPSEVVYELDDHTGEVWQLQFSHDGSRMASCGKDNFVIIWSVPSFEIFRRLDAVPDFDPTHEAPGVGAVAWSPDDTMLVTCGRDQHAKLWDVETGSLRTEYETFGEPVTSCVWAPDGQSIILGSMDKERALCQWSLSGARLYNWTTKHRIEDVAVSPDGQWLVGMAYGNRLLVYNYMTRELENELDLNARPTSISICNDSQFLLVNKEDGEAKLIHLASGESPVRYTGHTGGLYQIRSAFGGANESYVVSGSEDGNILIWHKWTGIQVKSLPGHSPRTNGVWWNPTDTCMFASCGDDGKIKIWSNSEFGQRIAGTRARSNGTRTGSANGNGHGRPSNGLQPLELEGEV</sequence>
<feature type="compositionally biased region" description="Polar residues" evidence="5">
    <location>
        <begin position="12"/>
        <end position="48"/>
    </location>
</feature>
<dbReference type="Gene3D" id="2.130.10.10">
    <property type="entry name" value="YVTN repeat-like/Quinoprotein amine dehydrogenase"/>
    <property type="match status" value="1"/>
</dbReference>
<dbReference type="CDD" id="cd00200">
    <property type="entry name" value="WD40"/>
    <property type="match status" value="1"/>
</dbReference>
<dbReference type="PROSITE" id="PS50294">
    <property type="entry name" value="WD_REPEATS_REGION"/>
    <property type="match status" value="2"/>
</dbReference>
<feature type="repeat" description="WD" evidence="4">
    <location>
        <begin position="282"/>
        <end position="323"/>
    </location>
</feature>
<name>A0AA38R8A7_9PEZI</name>
<dbReference type="SUPFAM" id="SSF50978">
    <property type="entry name" value="WD40 repeat-like"/>
    <property type="match status" value="1"/>
</dbReference>
<feature type="repeat" description="WD" evidence="4">
    <location>
        <begin position="339"/>
        <end position="373"/>
    </location>
</feature>
<dbReference type="InterPro" id="IPR001680">
    <property type="entry name" value="WD40_rpt"/>
</dbReference>
<dbReference type="PROSITE" id="PS00678">
    <property type="entry name" value="WD_REPEATS_1"/>
    <property type="match status" value="1"/>
</dbReference>
<dbReference type="SMART" id="SM00320">
    <property type="entry name" value="WD40"/>
    <property type="match status" value="7"/>
</dbReference>
<organism evidence="7 8">
    <name type="scientific">Coniochaeta hoffmannii</name>
    <dbReference type="NCBI Taxonomy" id="91930"/>
    <lineage>
        <taxon>Eukaryota</taxon>
        <taxon>Fungi</taxon>
        <taxon>Dikarya</taxon>
        <taxon>Ascomycota</taxon>
        <taxon>Pezizomycotina</taxon>
        <taxon>Sordariomycetes</taxon>
        <taxon>Sordariomycetidae</taxon>
        <taxon>Coniochaetales</taxon>
        <taxon>Coniochaetaceae</taxon>
        <taxon>Coniochaeta</taxon>
    </lineage>
</organism>
<dbReference type="Proteomes" id="UP001174691">
    <property type="component" value="Unassembled WGS sequence"/>
</dbReference>
<comment type="caution">
    <text evidence="7">The sequence shown here is derived from an EMBL/GenBank/DDBJ whole genome shotgun (WGS) entry which is preliminary data.</text>
</comment>
<dbReference type="PROSITE" id="PS50897">
    <property type="entry name" value="CTLH"/>
    <property type="match status" value="1"/>
</dbReference>
<evidence type="ECO:0000256" key="4">
    <source>
        <dbReference type="PROSITE-ProRule" id="PRU00221"/>
    </source>
</evidence>
<evidence type="ECO:0000256" key="3">
    <source>
        <dbReference type="ARBA" id="ARBA00022737"/>
    </source>
</evidence>
<dbReference type="SMART" id="SM00668">
    <property type="entry name" value="CTLH"/>
    <property type="match status" value="1"/>
</dbReference>
<feature type="region of interest" description="Disordered" evidence="5">
    <location>
        <begin position="1"/>
        <end position="64"/>
    </location>
</feature>
<dbReference type="InterPro" id="IPR015943">
    <property type="entry name" value="WD40/YVTN_repeat-like_dom_sf"/>
</dbReference>
<proteinExistence type="predicted"/>